<evidence type="ECO:0000256" key="5">
    <source>
        <dbReference type="ARBA" id="ARBA00022946"/>
    </source>
</evidence>
<dbReference type="PROSITE" id="PS50222">
    <property type="entry name" value="EF_HAND_2"/>
    <property type="match status" value="1"/>
</dbReference>
<dbReference type="Gene3D" id="1.20.58.340">
    <property type="entry name" value="Magnesium transport protein CorA, transmembrane region"/>
    <property type="match status" value="1"/>
</dbReference>
<feature type="region of interest" description="Disordered" evidence="10">
    <location>
        <begin position="192"/>
        <end position="211"/>
    </location>
</feature>
<keyword evidence="3 9" id="KW-0812">Transmembrane</keyword>
<proteinExistence type="inferred from homology"/>
<dbReference type="InterPro" id="IPR011992">
    <property type="entry name" value="EF-hand-dom_pair"/>
</dbReference>
<evidence type="ECO:0000256" key="9">
    <source>
        <dbReference type="RuleBase" id="RU366042"/>
    </source>
</evidence>
<evidence type="ECO:0000313" key="12">
    <source>
        <dbReference type="EMBL" id="CAK9001910.1"/>
    </source>
</evidence>
<evidence type="ECO:0000256" key="6">
    <source>
        <dbReference type="ARBA" id="ARBA00022989"/>
    </source>
</evidence>
<evidence type="ECO:0000256" key="10">
    <source>
        <dbReference type="SAM" id="MobiDB-lite"/>
    </source>
</evidence>
<feature type="compositionally biased region" description="Acidic residues" evidence="10">
    <location>
        <begin position="194"/>
        <end position="210"/>
    </location>
</feature>
<dbReference type="InterPro" id="IPR002048">
    <property type="entry name" value="EF_hand_dom"/>
</dbReference>
<accession>A0ABP0IH26</accession>
<keyword evidence="9" id="KW-0999">Mitochondrion inner membrane</keyword>
<keyword evidence="9" id="KW-0496">Mitochondrion</keyword>
<organism evidence="12 13">
    <name type="scientific">Durusdinium trenchii</name>
    <dbReference type="NCBI Taxonomy" id="1381693"/>
    <lineage>
        <taxon>Eukaryota</taxon>
        <taxon>Sar</taxon>
        <taxon>Alveolata</taxon>
        <taxon>Dinophyceae</taxon>
        <taxon>Suessiales</taxon>
        <taxon>Symbiodiniaceae</taxon>
        <taxon>Durusdinium</taxon>
    </lineage>
</organism>
<keyword evidence="4 9" id="KW-0460">Magnesium</keyword>
<evidence type="ECO:0000256" key="7">
    <source>
        <dbReference type="ARBA" id="ARBA00023065"/>
    </source>
</evidence>
<dbReference type="Pfam" id="PF22099">
    <property type="entry name" value="MRS2-like"/>
    <property type="match status" value="2"/>
</dbReference>
<evidence type="ECO:0000256" key="4">
    <source>
        <dbReference type="ARBA" id="ARBA00022842"/>
    </source>
</evidence>
<name>A0ABP0IH26_9DINO</name>
<dbReference type="PANTHER" id="PTHR13890:SF0">
    <property type="entry name" value="MAGNESIUM TRANSPORTER MRS2 HOMOLOG, MITOCHONDRIAL"/>
    <property type="match status" value="1"/>
</dbReference>
<dbReference type="Gene3D" id="2.40.128.330">
    <property type="match status" value="1"/>
</dbReference>
<feature type="domain" description="EF-hand" evidence="11">
    <location>
        <begin position="488"/>
        <end position="523"/>
    </location>
</feature>
<evidence type="ECO:0000256" key="2">
    <source>
        <dbReference type="ARBA" id="ARBA00022448"/>
    </source>
</evidence>
<sequence>MATPTRVRVALAGARRWNAQPTLVWGRPARLGSPGGAVWAGRQWSGAAGEDPFGQRAASGLGALGTQQARRVGRRKRDQRFEVLVLGKDDTAERKRVTKAELVKETELNPRDLIHLDSGYHRRPRPVILVRPKSVVVSLSFVRAIVRHDSVFLFHPSQPKLQRFALKLTEFLQGRRAPFLPHVFLGKIIAPDPSDQDDSTATDDAGDQDPFEASRFEDQAKLPFELRAIEGILSHVCKQYHNRTLLLSPLVKNVLDTLSSRPVEPEVLHQLLPMKDTLSQFEIETTLLRNVLTELLHNEEDMLEMLLTEKKANHGQLPALERHETVELLLENYCAQMVDIAQESYYLRKRVESTQSIIELKLDTHRNHMLRVNIQIAMGSMALALGTTLSGIFGANLTNGLEHHPTAFFWLVGISTASIAALYNYLRFRVEQSSPSAQQQGTFDSIFNHLEEIQQIMGVVKSRRKAGARHLSRGELRSMLRKIAGVNVADDDVDIIFETFDLNLDGMISSDEVRDCAETSRTQDEEDRRLLWFQNQR</sequence>
<feature type="transmembrane region" description="Helical" evidence="9">
    <location>
        <begin position="376"/>
        <end position="395"/>
    </location>
</feature>
<feature type="transmembrane region" description="Helical" evidence="9">
    <location>
        <begin position="407"/>
        <end position="426"/>
    </location>
</feature>
<keyword evidence="5" id="KW-0809">Transit peptide</keyword>
<comment type="subcellular location">
    <subcellularLocation>
        <location evidence="1">Membrane</location>
        <topology evidence="1">Multi-pass membrane protein</topology>
    </subcellularLocation>
    <subcellularLocation>
        <location evidence="9">Mitochondrion inner membrane</location>
        <topology evidence="9">Multi-pass membrane protein</topology>
    </subcellularLocation>
</comment>
<comment type="caution">
    <text evidence="12">The sequence shown here is derived from an EMBL/GenBank/DDBJ whole genome shotgun (WGS) entry which is preliminary data.</text>
</comment>
<keyword evidence="13" id="KW-1185">Reference proteome</keyword>
<evidence type="ECO:0000259" key="11">
    <source>
        <dbReference type="PROSITE" id="PS50222"/>
    </source>
</evidence>
<dbReference type="Gene3D" id="1.10.238.10">
    <property type="entry name" value="EF-hand"/>
    <property type="match status" value="1"/>
</dbReference>
<evidence type="ECO:0000256" key="3">
    <source>
        <dbReference type="ARBA" id="ARBA00022692"/>
    </source>
</evidence>
<dbReference type="Proteomes" id="UP001642464">
    <property type="component" value="Unassembled WGS sequence"/>
</dbReference>
<dbReference type="CDD" id="cd12823">
    <property type="entry name" value="Mrs2_Mfm1p-like"/>
    <property type="match status" value="1"/>
</dbReference>
<evidence type="ECO:0000256" key="1">
    <source>
        <dbReference type="ARBA" id="ARBA00004141"/>
    </source>
</evidence>
<comment type="similarity">
    <text evidence="9">Belongs to the CorA metal ion transporter (MIT) (TC 1.A.35) family.</text>
</comment>
<reference evidence="12 13" key="1">
    <citation type="submission" date="2024-02" db="EMBL/GenBank/DDBJ databases">
        <authorList>
            <person name="Chen Y."/>
            <person name="Shah S."/>
            <person name="Dougan E. K."/>
            <person name="Thang M."/>
            <person name="Chan C."/>
        </authorList>
    </citation>
    <scope>NUCLEOTIDE SEQUENCE [LARGE SCALE GENOMIC DNA]</scope>
</reference>
<keyword evidence="8 9" id="KW-0472">Membrane</keyword>
<gene>
    <name evidence="12" type="ORF">SCF082_LOCUS7110</name>
</gene>
<protein>
    <recommendedName>
        <fullName evidence="9">Magnesium transporter</fullName>
    </recommendedName>
</protein>
<dbReference type="EMBL" id="CAXAMM010003975">
    <property type="protein sequence ID" value="CAK9001910.1"/>
    <property type="molecule type" value="Genomic_DNA"/>
</dbReference>
<keyword evidence="7 9" id="KW-0406">Ion transport</keyword>
<dbReference type="InterPro" id="IPR039204">
    <property type="entry name" value="MRS2-like"/>
</dbReference>
<dbReference type="PANTHER" id="PTHR13890">
    <property type="entry name" value="RNA SPLICING PROTEIN MRS2, MITOCHONDRIAL"/>
    <property type="match status" value="1"/>
</dbReference>
<dbReference type="SUPFAM" id="SSF47473">
    <property type="entry name" value="EF-hand"/>
    <property type="match status" value="1"/>
</dbReference>
<evidence type="ECO:0000256" key="8">
    <source>
        <dbReference type="ARBA" id="ARBA00023136"/>
    </source>
</evidence>
<keyword evidence="2 9" id="KW-0813">Transport</keyword>
<evidence type="ECO:0000313" key="13">
    <source>
        <dbReference type="Proteomes" id="UP001642464"/>
    </source>
</evidence>
<keyword evidence="6 9" id="KW-1133">Transmembrane helix</keyword>